<reference evidence="3 4" key="2">
    <citation type="journal article" date="2010" name="Proc. Natl. Acad. Sci. U.S.A.">
        <title>A Nitrospira metagenome illuminates the physiology and evolution of globally important nitrite-oxidizing bacteria.</title>
        <authorList>
            <person name="Lucker S."/>
            <person name="Wagner M."/>
            <person name="Maixner F."/>
            <person name="Pelletier E."/>
            <person name="Koch H."/>
            <person name="Vacherie B."/>
            <person name="Rattei T."/>
            <person name="Sinninghe Damste J."/>
            <person name="Spieck E."/>
            <person name="Le Paslier D."/>
            <person name="Daims H."/>
        </authorList>
    </citation>
    <scope>NUCLEOTIDE SEQUENCE [LARGE SCALE GENOMIC DNA]</scope>
</reference>
<feature type="compositionally biased region" description="Basic residues" evidence="1">
    <location>
        <begin position="1"/>
        <end position="10"/>
    </location>
</feature>
<feature type="compositionally biased region" description="Basic and acidic residues" evidence="1">
    <location>
        <begin position="11"/>
        <end position="38"/>
    </location>
</feature>
<dbReference type="Proteomes" id="UP000001660">
    <property type="component" value="Chromosome"/>
</dbReference>
<gene>
    <name evidence="3" type="ORF">NIDE1450</name>
</gene>
<dbReference type="HOGENOM" id="CLU_2932700_0_0_0"/>
<dbReference type="EMBL" id="EU559167">
    <property type="protein sequence ID" value="ACE75600.1"/>
    <property type="molecule type" value="Genomic_DNA"/>
</dbReference>
<evidence type="ECO:0000313" key="3">
    <source>
        <dbReference type="EMBL" id="CBK41193.1"/>
    </source>
</evidence>
<proteinExistence type="predicted"/>
<dbReference type="AlphaFoldDB" id="B3U4N3"/>
<dbReference type="EMBL" id="FP929003">
    <property type="protein sequence ID" value="CBK41193.1"/>
    <property type="molecule type" value="Genomic_DNA"/>
</dbReference>
<feature type="region of interest" description="Disordered" evidence="1">
    <location>
        <begin position="1"/>
        <end position="60"/>
    </location>
</feature>
<reference evidence="3" key="3">
    <citation type="submission" date="2010-03" db="EMBL/GenBank/DDBJ databases">
        <authorList>
            <person name="Genoscope - CEA"/>
        </authorList>
    </citation>
    <scope>NUCLEOTIDE SEQUENCE</scope>
</reference>
<name>B3U4N3_9BACT</name>
<protein>
    <submittedName>
        <fullName evidence="2">Uncharacterized protein</fullName>
    </submittedName>
</protein>
<keyword evidence="4" id="KW-1185">Reference proteome</keyword>
<sequence>MSHTPSKKRQREQMQRDRRTQKEAQRLKRKTEGPRLEGQDAPDLADMVAGPQPPREDGTH</sequence>
<evidence type="ECO:0000313" key="2">
    <source>
        <dbReference type="EMBL" id="ACE75600.1"/>
    </source>
</evidence>
<accession>B3U4N3</accession>
<dbReference type="KEGG" id="nde:NIDE1450"/>
<organism evidence="2">
    <name type="scientific">Nitrospira defluvii</name>
    <dbReference type="NCBI Taxonomy" id="330214"/>
    <lineage>
        <taxon>Bacteria</taxon>
        <taxon>Pseudomonadati</taxon>
        <taxon>Nitrospirota</taxon>
        <taxon>Nitrospiria</taxon>
        <taxon>Nitrospirales</taxon>
        <taxon>Nitrospiraceae</taxon>
        <taxon>Nitrospira</taxon>
    </lineage>
</organism>
<evidence type="ECO:0000256" key="1">
    <source>
        <dbReference type="SAM" id="MobiDB-lite"/>
    </source>
</evidence>
<reference evidence="2" key="1">
    <citation type="journal article" date="2008" name="Environ. Microbiol.">
        <title>Environmental genomics reveals a functional chlorite dismutase in the nitrite-oxidizing bacterium 'Candidatus Nitrospira defluvii'.</title>
        <authorList>
            <person name="Maixner F."/>
            <person name="Wagner M."/>
            <person name="Lucker S."/>
            <person name="Pelletier E."/>
            <person name="Schmitz-Esser S."/>
            <person name="Hace K."/>
            <person name="Spieck E."/>
            <person name="Konrat R."/>
            <person name="Le Paslier D."/>
            <person name="Daims H."/>
        </authorList>
    </citation>
    <scope>NUCLEOTIDE SEQUENCE</scope>
</reference>
<evidence type="ECO:0000313" key="4">
    <source>
        <dbReference type="Proteomes" id="UP000001660"/>
    </source>
</evidence>